<dbReference type="InterPro" id="IPR012340">
    <property type="entry name" value="NA-bd_OB-fold"/>
</dbReference>
<dbReference type="Gene3D" id="2.40.50.140">
    <property type="entry name" value="Nucleic acid-binding proteins"/>
    <property type="match status" value="1"/>
</dbReference>
<dbReference type="FunFam" id="2.40.50.140:FF:000137">
    <property type="entry name" value="28S ribosomal protein S17, mitochondrial"/>
    <property type="match status" value="1"/>
</dbReference>
<comment type="similarity">
    <text evidence="2">Belongs to the universal ribosomal protein uS17 family.</text>
</comment>
<dbReference type="GO" id="GO:0005743">
    <property type="term" value="C:mitochondrial inner membrane"/>
    <property type="evidence" value="ECO:0007669"/>
    <property type="project" value="UniProtKB-ARBA"/>
</dbReference>
<keyword evidence="5" id="KW-0689">Ribosomal protein</keyword>
<dbReference type="SUPFAM" id="SSF50249">
    <property type="entry name" value="Nucleic acid-binding proteins"/>
    <property type="match status" value="1"/>
</dbReference>
<organism evidence="10 11">
    <name type="scientific">Eptatretus burgeri</name>
    <name type="common">Inshore hagfish</name>
    <dbReference type="NCBI Taxonomy" id="7764"/>
    <lineage>
        <taxon>Eukaryota</taxon>
        <taxon>Metazoa</taxon>
        <taxon>Chordata</taxon>
        <taxon>Craniata</taxon>
        <taxon>Vertebrata</taxon>
        <taxon>Cyclostomata</taxon>
        <taxon>Myxini</taxon>
        <taxon>Myxiniformes</taxon>
        <taxon>Myxinidae</taxon>
        <taxon>Eptatretinae</taxon>
        <taxon>Eptatretus</taxon>
    </lineage>
</organism>
<evidence type="ECO:0000313" key="11">
    <source>
        <dbReference type="Proteomes" id="UP000694388"/>
    </source>
</evidence>
<keyword evidence="6" id="KW-0496">Mitochondrion</keyword>
<dbReference type="GO" id="GO:0032543">
    <property type="term" value="P:mitochondrial translation"/>
    <property type="evidence" value="ECO:0007669"/>
    <property type="project" value="TreeGrafter"/>
</dbReference>
<evidence type="ECO:0000256" key="5">
    <source>
        <dbReference type="ARBA" id="ARBA00022980"/>
    </source>
</evidence>
<evidence type="ECO:0000256" key="8">
    <source>
        <dbReference type="ARBA" id="ARBA00070246"/>
    </source>
</evidence>
<accession>A0A8C4QN96</accession>
<evidence type="ECO:0000256" key="4">
    <source>
        <dbReference type="ARBA" id="ARBA00022884"/>
    </source>
</evidence>
<name>A0A8C4QN96_EPTBU</name>
<dbReference type="InterPro" id="IPR039193">
    <property type="entry name" value="Ribosomal_uS17m_metazoa"/>
</dbReference>
<dbReference type="GO" id="GO:0019843">
    <property type="term" value="F:rRNA binding"/>
    <property type="evidence" value="ECO:0007669"/>
    <property type="project" value="UniProtKB-KW"/>
</dbReference>
<dbReference type="PANTHER" id="PTHR24088:SF0">
    <property type="entry name" value="SMALL RIBOSOMAL SUBUNIT PROTEIN US17M"/>
    <property type="match status" value="1"/>
</dbReference>
<evidence type="ECO:0000256" key="9">
    <source>
        <dbReference type="ARBA" id="ARBA00078462"/>
    </source>
</evidence>
<evidence type="ECO:0000256" key="3">
    <source>
        <dbReference type="ARBA" id="ARBA00022730"/>
    </source>
</evidence>
<keyword evidence="4" id="KW-0694">RNA-binding</keyword>
<dbReference type="OMA" id="KHFREND"/>
<dbReference type="Pfam" id="PF00366">
    <property type="entry name" value="Ribosomal_S17"/>
    <property type="match status" value="1"/>
</dbReference>
<dbReference type="AlphaFoldDB" id="A0A8C4QN96"/>
<dbReference type="GO" id="GO:0005763">
    <property type="term" value="C:mitochondrial small ribosomal subunit"/>
    <property type="evidence" value="ECO:0007669"/>
    <property type="project" value="InterPro"/>
</dbReference>
<keyword evidence="7" id="KW-0687">Ribonucleoprotein</keyword>
<keyword evidence="11" id="KW-1185">Reference proteome</keyword>
<evidence type="ECO:0000256" key="7">
    <source>
        <dbReference type="ARBA" id="ARBA00023274"/>
    </source>
</evidence>
<sequence>MASAVKKPAVQAVWIVGKVVGTKIQETAKVHVTRLVLDKYLTKFYNKRKTYFAHDPEHRCRVGDVVLLHALVDPPNKQVKHRVAEIVFKAGAVVDPLTGMRCAGRIFLDDPQAWLRSHEQHRSSVHRNLLDNKVSVADIGSSDAKVLVDKLHTLEISSSAEELTSEKPR</sequence>
<evidence type="ECO:0000256" key="2">
    <source>
        <dbReference type="ARBA" id="ARBA00010254"/>
    </source>
</evidence>
<evidence type="ECO:0000256" key="1">
    <source>
        <dbReference type="ARBA" id="ARBA00004173"/>
    </source>
</evidence>
<proteinExistence type="inferred from homology"/>
<dbReference type="GO" id="GO:0003735">
    <property type="term" value="F:structural constituent of ribosome"/>
    <property type="evidence" value="ECO:0007669"/>
    <property type="project" value="InterPro"/>
</dbReference>
<dbReference type="CDD" id="cd00364">
    <property type="entry name" value="Ribosomal_uS17"/>
    <property type="match status" value="1"/>
</dbReference>
<comment type="subcellular location">
    <subcellularLocation>
        <location evidence="1">Mitochondrion</location>
    </subcellularLocation>
</comment>
<reference evidence="10" key="1">
    <citation type="submission" date="2025-08" db="UniProtKB">
        <authorList>
            <consortium name="Ensembl"/>
        </authorList>
    </citation>
    <scope>IDENTIFICATION</scope>
</reference>
<evidence type="ECO:0000256" key="6">
    <source>
        <dbReference type="ARBA" id="ARBA00023128"/>
    </source>
</evidence>
<protein>
    <recommendedName>
        <fullName evidence="8">Small ribosomal subunit protein uS17m</fullName>
    </recommendedName>
    <alternativeName>
        <fullName evidence="9">28S ribosomal protein S17, mitochondrial</fullName>
    </alternativeName>
</protein>
<dbReference type="GeneTree" id="ENSGT00530000064130"/>
<dbReference type="Ensembl" id="ENSEBUT00000017960.1">
    <property type="protein sequence ID" value="ENSEBUP00000017384.1"/>
    <property type="gene ID" value="ENSEBUG00000010858.1"/>
</dbReference>
<dbReference type="PANTHER" id="PTHR24088">
    <property type="entry name" value="28S RIBOSOMAL PROTEIN S17, MITOCHONDRIAL"/>
    <property type="match status" value="1"/>
</dbReference>
<keyword evidence="3" id="KW-0699">rRNA-binding</keyword>
<dbReference type="InterPro" id="IPR000266">
    <property type="entry name" value="Ribosomal_uS17"/>
</dbReference>
<reference evidence="10" key="2">
    <citation type="submission" date="2025-09" db="UniProtKB">
        <authorList>
            <consortium name="Ensembl"/>
        </authorList>
    </citation>
    <scope>IDENTIFICATION</scope>
</reference>
<dbReference type="Proteomes" id="UP000694388">
    <property type="component" value="Unplaced"/>
</dbReference>
<evidence type="ECO:0000313" key="10">
    <source>
        <dbReference type="Ensembl" id="ENSEBUP00000017384.1"/>
    </source>
</evidence>